<feature type="region of interest" description="Disordered" evidence="3">
    <location>
        <begin position="629"/>
        <end position="659"/>
    </location>
</feature>
<evidence type="ECO:0000259" key="4">
    <source>
        <dbReference type="PROSITE" id="PS50158"/>
    </source>
</evidence>
<dbReference type="InterPro" id="IPR001878">
    <property type="entry name" value="Znf_CCHC"/>
</dbReference>
<evidence type="ECO:0000256" key="1">
    <source>
        <dbReference type="PROSITE-ProRule" id="PRU00047"/>
    </source>
</evidence>
<feature type="domain" description="CCHC-type" evidence="4">
    <location>
        <begin position="80"/>
        <end position="96"/>
    </location>
</feature>
<reference evidence="5" key="2">
    <citation type="submission" date="2022-01" db="EMBL/GenBank/DDBJ databases">
        <authorList>
            <person name="Yamashiro T."/>
            <person name="Shiraishi A."/>
            <person name="Satake H."/>
            <person name="Nakayama K."/>
        </authorList>
    </citation>
    <scope>NUCLEOTIDE SEQUENCE</scope>
</reference>
<accession>A0ABQ4Z143</accession>
<feature type="compositionally biased region" description="Polar residues" evidence="3">
    <location>
        <begin position="629"/>
        <end position="647"/>
    </location>
</feature>
<feature type="coiled-coil region" evidence="2">
    <location>
        <begin position="276"/>
        <end position="335"/>
    </location>
</feature>
<evidence type="ECO:0000256" key="3">
    <source>
        <dbReference type="SAM" id="MobiDB-lite"/>
    </source>
</evidence>
<keyword evidence="1" id="KW-0862">Zinc</keyword>
<comment type="caution">
    <text evidence="5">The sequence shown here is derived from an EMBL/GenBank/DDBJ whole genome shotgun (WGS) entry which is preliminary data.</text>
</comment>
<feature type="coiled-coil region" evidence="2">
    <location>
        <begin position="376"/>
        <end position="443"/>
    </location>
</feature>
<organism evidence="5 6">
    <name type="scientific">Tanacetum coccineum</name>
    <dbReference type="NCBI Taxonomy" id="301880"/>
    <lineage>
        <taxon>Eukaryota</taxon>
        <taxon>Viridiplantae</taxon>
        <taxon>Streptophyta</taxon>
        <taxon>Embryophyta</taxon>
        <taxon>Tracheophyta</taxon>
        <taxon>Spermatophyta</taxon>
        <taxon>Magnoliopsida</taxon>
        <taxon>eudicotyledons</taxon>
        <taxon>Gunneridae</taxon>
        <taxon>Pentapetalae</taxon>
        <taxon>asterids</taxon>
        <taxon>campanulids</taxon>
        <taxon>Asterales</taxon>
        <taxon>Asteraceae</taxon>
        <taxon>Asteroideae</taxon>
        <taxon>Anthemideae</taxon>
        <taxon>Anthemidinae</taxon>
        <taxon>Tanacetum</taxon>
    </lineage>
</organism>
<evidence type="ECO:0000256" key="2">
    <source>
        <dbReference type="SAM" id="Coils"/>
    </source>
</evidence>
<dbReference type="Proteomes" id="UP001151760">
    <property type="component" value="Unassembled WGS sequence"/>
</dbReference>
<evidence type="ECO:0000313" key="6">
    <source>
        <dbReference type="Proteomes" id="UP001151760"/>
    </source>
</evidence>
<protein>
    <submittedName>
        <fullName evidence="5">Retrovirus-related pol polyprotein from transposon TNT 1-94</fullName>
    </submittedName>
</protein>
<reference evidence="5" key="1">
    <citation type="journal article" date="2022" name="Int. J. Mol. Sci.">
        <title>Draft Genome of Tanacetum Coccineum: Genomic Comparison of Closely Related Tanacetum-Family Plants.</title>
        <authorList>
            <person name="Yamashiro T."/>
            <person name="Shiraishi A."/>
            <person name="Nakayama K."/>
            <person name="Satake H."/>
        </authorList>
    </citation>
    <scope>NUCLEOTIDE SEQUENCE</scope>
</reference>
<dbReference type="SMART" id="SM00343">
    <property type="entry name" value="ZnF_C2HC"/>
    <property type="match status" value="1"/>
</dbReference>
<dbReference type="SUPFAM" id="SSF57756">
    <property type="entry name" value="Retrovirus zinc finger-like domains"/>
    <property type="match status" value="1"/>
</dbReference>
<keyword evidence="2" id="KW-0175">Coiled coil</keyword>
<keyword evidence="6" id="KW-1185">Reference proteome</keyword>
<sequence>MDMGQDRQMQMVGGHVVGDQNRYNAMQNAGNQVGQNAVQNVSIQNVGNHNGLIVVLGITNPSGNGNVVAARAEGNGNQIRCYKCKGLGHYAMNCTEEAGIQLQAENFDLMAATGDIDEIEEVNANCILMANLQQASTSSTQTDKPPIYDSDGSAKVHHYENYYDNDIFNMFTQEEQYTELLEPITEPHTVQQNNSNVISVESSVEHSGGTVEQHPTTVEETRAYSEPLYNNLVTEVKKVNMAKFDELKTGYRKSVYQEQYLAKKINSLYLSSAKQITTLNEKITNLNNQLSKEKSIVSSLKQEKEKLKDDFKTCENELLDKLIQYKKKIKELDNILVKTGKSIQTMHMLSPKPDSFYHTEQKMALEKHDPPAVYGLEETLQLAQESRLKMKQLNKEIKPTNYAKINKLSEVFVSQKAKLREEADESLDTITNLEKENKRLMRAVFSQDTMSIMQSPPVVETSNLQNELERMKERFKNCIVKKENKYAKLWNDWYKKCEECKYDKILYDKAYNNKQHQIERLKAQLGDLKGKSIDTQCASATLDPLYQKLDDENMSLELQVVEEHDLTKPVTSHSVPKSQESKVVKNDKVIAPRMFSINPSKTYREEKFVPINQVRTKLITVSQPHVITKQDVNPNSNGLSSTGVDNTAKTRRPQPKSIQRMIGSPLRLRVVASRIMK</sequence>
<gene>
    <name evidence="5" type="ORF">Tco_0749381</name>
</gene>
<proteinExistence type="predicted"/>
<dbReference type="PROSITE" id="PS50158">
    <property type="entry name" value="ZF_CCHC"/>
    <property type="match status" value="1"/>
</dbReference>
<dbReference type="InterPro" id="IPR036875">
    <property type="entry name" value="Znf_CCHC_sf"/>
</dbReference>
<dbReference type="EMBL" id="BQNB010010855">
    <property type="protein sequence ID" value="GJS82840.1"/>
    <property type="molecule type" value="Genomic_DNA"/>
</dbReference>
<evidence type="ECO:0000313" key="5">
    <source>
        <dbReference type="EMBL" id="GJS82840.1"/>
    </source>
</evidence>
<keyword evidence="1" id="KW-0479">Metal-binding</keyword>
<keyword evidence="1" id="KW-0863">Zinc-finger</keyword>
<name>A0ABQ4Z143_9ASTR</name>